<dbReference type="PANTHER" id="PTHR24421:SF10">
    <property type="entry name" value="NITRATE_NITRITE SENSOR PROTEIN NARQ"/>
    <property type="match status" value="1"/>
</dbReference>
<evidence type="ECO:0000256" key="7">
    <source>
        <dbReference type="ARBA" id="ARBA00022840"/>
    </source>
</evidence>
<dbReference type="GO" id="GO:0016301">
    <property type="term" value="F:kinase activity"/>
    <property type="evidence" value="ECO:0007669"/>
    <property type="project" value="UniProtKB-KW"/>
</dbReference>
<keyword evidence="6 11" id="KW-0418">Kinase</keyword>
<evidence type="ECO:0000256" key="4">
    <source>
        <dbReference type="ARBA" id="ARBA00022679"/>
    </source>
</evidence>
<protein>
    <recommendedName>
        <fullName evidence="2">histidine kinase</fullName>
        <ecNumber evidence="2">2.7.13.3</ecNumber>
    </recommendedName>
</protein>
<evidence type="ECO:0000256" key="8">
    <source>
        <dbReference type="ARBA" id="ARBA00023012"/>
    </source>
</evidence>
<evidence type="ECO:0000313" key="11">
    <source>
        <dbReference type="EMBL" id="GAA3594398.1"/>
    </source>
</evidence>
<sequence>MPGTVRENIRRHRTELGHWPGTVADLIIAMVVVTVAVNDRNDWPLDVPIGLALAVALTGRRYRPVEVFAVVSGLGAVELLFAPEMPRTHDVAVPVAMVAVVYHAPRLWHAYAAGLVGLLGLAALAVKSAGPGAPTWPDAASLVAGCAVFGLFAALWLTAYVLRTRRLLLESLRERALTAERESEHLNQLALADERAAIARELHDVVAHSLAVMIVQADGAGYAVHKSPDKAQASLRTIAAVGREALEDMHRIVDVLRGTGTEQDAEDRRRVSLERLEPLADQARQAGLEVDLTTTSPLTELTGAEQLTIVRIVQEGLTNVLRHAGPGTRVRVSVTFGDDGAVVEMIDNGGRTPAPRVGTDRVGAGLAGMRERVTSHGGSFEAGPHLGVGWRVKARIPLKGARP</sequence>
<organism evidence="11 12">
    <name type="scientific">Kineosporia mesophila</name>
    <dbReference type="NCBI Taxonomy" id="566012"/>
    <lineage>
        <taxon>Bacteria</taxon>
        <taxon>Bacillati</taxon>
        <taxon>Actinomycetota</taxon>
        <taxon>Actinomycetes</taxon>
        <taxon>Kineosporiales</taxon>
        <taxon>Kineosporiaceae</taxon>
        <taxon>Kineosporia</taxon>
    </lineage>
</organism>
<feature type="transmembrane region" description="Helical" evidence="9">
    <location>
        <begin position="16"/>
        <end position="37"/>
    </location>
</feature>
<keyword evidence="8" id="KW-0902">Two-component regulatory system</keyword>
<keyword evidence="4" id="KW-0808">Transferase</keyword>
<evidence type="ECO:0000256" key="1">
    <source>
        <dbReference type="ARBA" id="ARBA00000085"/>
    </source>
</evidence>
<evidence type="ECO:0000256" key="9">
    <source>
        <dbReference type="SAM" id="Phobius"/>
    </source>
</evidence>
<feature type="transmembrane region" description="Helical" evidence="9">
    <location>
        <begin position="107"/>
        <end position="127"/>
    </location>
</feature>
<keyword evidence="7" id="KW-0067">ATP-binding</keyword>
<dbReference type="CDD" id="cd16917">
    <property type="entry name" value="HATPase_UhpB-NarQ-NarX-like"/>
    <property type="match status" value="1"/>
</dbReference>
<dbReference type="Proteomes" id="UP001501074">
    <property type="component" value="Unassembled WGS sequence"/>
</dbReference>
<evidence type="ECO:0000256" key="3">
    <source>
        <dbReference type="ARBA" id="ARBA00022553"/>
    </source>
</evidence>
<evidence type="ECO:0000256" key="6">
    <source>
        <dbReference type="ARBA" id="ARBA00022777"/>
    </source>
</evidence>
<dbReference type="EC" id="2.7.13.3" evidence="2"/>
<dbReference type="Pfam" id="PF07730">
    <property type="entry name" value="HisKA_3"/>
    <property type="match status" value="1"/>
</dbReference>
<dbReference type="InterPro" id="IPR036890">
    <property type="entry name" value="HATPase_C_sf"/>
</dbReference>
<dbReference type="Pfam" id="PF23539">
    <property type="entry name" value="DUF7134"/>
    <property type="match status" value="1"/>
</dbReference>
<keyword evidence="9" id="KW-0472">Membrane</keyword>
<evidence type="ECO:0000313" key="12">
    <source>
        <dbReference type="Proteomes" id="UP001501074"/>
    </source>
</evidence>
<dbReference type="InterPro" id="IPR055558">
    <property type="entry name" value="DUF7134"/>
</dbReference>
<accession>A0ABP6Z0H7</accession>
<dbReference type="Gene3D" id="3.30.565.10">
    <property type="entry name" value="Histidine kinase-like ATPase, C-terminal domain"/>
    <property type="match status" value="1"/>
</dbReference>
<feature type="domain" description="Histidine kinase/HSP90-like ATPase" evidence="10">
    <location>
        <begin position="304"/>
        <end position="400"/>
    </location>
</feature>
<evidence type="ECO:0000259" key="10">
    <source>
        <dbReference type="SMART" id="SM00387"/>
    </source>
</evidence>
<comment type="caution">
    <text evidence="11">The sequence shown here is derived from an EMBL/GenBank/DDBJ whole genome shotgun (WGS) entry which is preliminary data.</text>
</comment>
<reference evidence="12" key="1">
    <citation type="journal article" date="2019" name="Int. J. Syst. Evol. Microbiol.">
        <title>The Global Catalogue of Microorganisms (GCM) 10K type strain sequencing project: providing services to taxonomists for standard genome sequencing and annotation.</title>
        <authorList>
            <consortium name="The Broad Institute Genomics Platform"/>
            <consortium name="The Broad Institute Genome Sequencing Center for Infectious Disease"/>
            <person name="Wu L."/>
            <person name="Ma J."/>
        </authorList>
    </citation>
    <scope>NUCLEOTIDE SEQUENCE [LARGE SCALE GENOMIC DNA]</scope>
    <source>
        <strain evidence="12">JCM 16902</strain>
    </source>
</reference>
<name>A0ABP6Z0H7_9ACTN</name>
<dbReference type="InterPro" id="IPR011712">
    <property type="entry name" value="Sig_transdc_His_kin_sub3_dim/P"/>
</dbReference>
<keyword evidence="12" id="KW-1185">Reference proteome</keyword>
<evidence type="ECO:0000256" key="5">
    <source>
        <dbReference type="ARBA" id="ARBA00022741"/>
    </source>
</evidence>
<dbReference type="EMBL" id="BAAAZO010000001">
    <property type="protein sequence ID" value="GAA3594398.1"/>
    <property type="molecule type" value="Genomic_DNA"/>
</dbReference>
<dbReference type="Gene3D" id="1.20.5.1930">
    <property type="match status" value="1"/>
</dbReference>
<keyword evidence="3" id="KW-0597">Phosphoprotein</keyword>
<proteinExistence type="predicted"/>
<keyword evidence="5" id="KW-0547">Nucleotide-binding</keyword>
<dbReference type="Pfam" id="PF02518">
    <property type="entry name" value="HATPase_c"/>
    <property type="match status" value="1"/>
</dbReference>
<comment type="catalytic activity">
    <reaction evidence="1">
        <text>ATP + protein L-histidine = ADP + protein N-phospho-L-histidine.</text>
        <dbReference type="EC" id="2.7.13.3"/>
    </reaction>
</comment>
<dbReference type="InterPro" id="IPR003594">
    <property type="entry name" value="HATPase_dom"/>
</dbReference>
<dbReference type="PANTHER" id="PTHR24421">
    <property type="entry name" value="NITRATE/NITRITE SENSOR PROTEIN NARX-RELATED"/>
    <property type="match status" value="1"/>
</dbReference>
<keyword evidence="9" id="KW-1133">Transmembrane helix</keyword>
<dbReference type="SMART" id="SM00387">
    <property type="entry name" value="HATPase_c"/>
    <property type="match status" value="1"/>
</dbReference>
<feature type="transmembrane region" description="Helical" evidence="9">
    <location>
        <begin position="139"/>
        <end position="162"/>
    </location>
</feature>
<gene>
    <name evidence="11" type="ORF">GCM10022223_06800</name>
</gene>
<keyword evidence="9" id="KW-0812">Transmembrane</keyword>
<dbReference type="InterPro" id="IPR050482">
    <property type="entry name" value="Sensor_HK_TwoCompSys"/>
</dbReference>
<evidence type="ECO:0000256" key="2">
    <source>
        <dbReference type="ARBA" id="ARBA00012438"/>
    </source>
</evidence>
<dbReference type="RefSeq" id="WP_231484197.1">
    <property type="nucleotide sequence ID" value="NZ_BAAAZO010000001.1"/>
</dbReference>
<dbReference type="SUPFAM" id="SSF55874">
    <property type="entry name" value="ATPase domain of HSP90 chaperone/DNA topoisomerase II/histidine kinase"/>
    <property type="match status" value="1"/>
</dbReference>